<name>A0A2X1B7Z5_BREVE</name>
<organism evidence="11 12">
    <name type="scientific">Brevundimonas vesicularis</name>
    <name type="common">Pseudomonas vesicularis</name>
    <dbReference type="NCBI Taxonomy" id="41276"/>
    <lineage>
        <taxon>Bacteria</taxon>
        <taxon>Pseudomonadati</taxon>
        <taxon>Pseudomonadota</taxon>
        <taxon>Alphaproteobacteria</taxon>
        <taxon>Caulobacterales</taxon>
        <taxon>Caulobacteraceae</taxon>
        <taxon>Brevundimonas</taxon>
    </lineage>
</organism>
<dbReference type="Proteomes" id="UP000251186">
    <property type="component" value="Unassembled WGS sequence"/>
</dbReference>
<dbReference type="InterPro" id="IPR013783">
    <property type="entry name" value="Ig-like_fold"/>
</dbReference>
<keyword evidence="3 6" id="KW-0119">Carbohydrate metabolism</keyword>
<feature type="active site" evidence="7">
    <location>
        <position position="599"/>
    </location>
</feature>
<proteinExistence type="inferred from homology"/>
<sequence length="618" mass="65982">MRKRVTASVAAMALAAGFGAAHAEPDANAVRMSQVGFETQGPKTATVEDQTARPLPWRIVDRSGAVVAQGASKVFGQDAASGQSVHTVDFQSLQTDGEGYRLIVGSHESRPFSIQQHPHARLKYDALAYFYQNRAGVPILADHVARPDLARAAGHPHEVAACFSGADTTGAVWPGCDYTLDVTGGWYDAGDHGKYVVNGGISVWMLLNAYERAMARSGPGASAFADGKVDIPEAGNGVNDLLDEARYEIEFLLKMQIADGVKLKVPVGAQAPGQPLTLTEIDAGGMVHHKVHDAQWTGLPMAPADDPQPRLLYPPSTAATLNLAAVGAQCARIWRDIDPAFARQCLTASQRAFRAALRNRDVRAGENFAGGGAYGDSDFSDEFYWATAELLATTRNPAYLTALKTSPYYLGGPLSGKSATGDPGFSWTASLGSLTLATVPDVLPPEDLITVRANIVAAARAYVDAGYGQGYGLPVAGEKYEWGSNGALMSRAVILGSAFDYTGDWNFRNAVIWSLDYVLGRNPMDRSYVTGYGDRPVQNPHHRFWAHQADPAYPLPPAGALSGGPNNQAMIDDVAKTLVGKCAAQTCWADDINAYALNEVAINWNAPLVWVAAFIDDR</sequence>
<evidence type="ECO:0000256" key="1">
    <source>
        <dbReference type="ARBA" id="ARBA00007072"/>
    </source>
</evidence>
<dbReference type="GO" id="GO:0008810">
    <property type="term" value="F:cellulase activity"/>
    <property type="evidence" value="ECO:0007669"/>
    <property type="project" value="UniProtKB-EC"/>
</dbReference>
<feature type="signal peptide" evidence="8">
    <location>
        <begin position="1"/>
        <end position="23"/>
    </location>
</feature>
<dbReference type="SUPFAM" id="SSF48208">
    <property type="entry name" value="Six-hairpin glycosidases"/>
    <property type="match status" value="1"/>
</dbReference>
<feature type="domain" description="Cellulase Ig-like" evidence="10">
    <location>
        <begin position="28"/>
        <end position="108"/>
    </location>
</feature>
<dbReference type="Gene3D" id="1.50.10.10">
    <property type="match status" value="1"/>
</dbReference>
<evidence type="ECO:0000256" key="8">
    <source>
        <dbReference type="RuleBase" id="RU361166"/>
    </source>
</evidence>
<keyword evidence="8" id="KW-0136">Cellulose degradation</keyword>
<evidence type="ECO:0000313" key="11">
    <source>
        <dbReference type="EMBL" id="SPU52957.1"/>
    </source>
</evidence>
<keyword evidence="2 6" id="KW-0378">Hydrolase</keyword>
<feature type="active site" evidence="7">
    <location>
        <position position="590"/>
    </location>
</feature>
<feature type="active site" evidence="6">
    <location>
        <position position="541"/>
    </location>
</feature>
<dbReference type="PANTHER" id="PTHR22298">
    <property type="entry name" value="ENDO-1,4-BETA-GLUCANASE"/>
    <property type="match status" value="1"/>
</dbReference>
<evidence type="ECO:0000256" key="4">
    <source>
        <dbReference type="ARBA" id="ARBA00023295"/>
    </source>
</evidence>
<dbReference type="AlphaFoldDB" id="A0A2X1B7Z5"/>
<keyword evidence="5 6" id="KW-0624">Polysaccharide degradation</keyword>
<dbReference type="InterPro" id="IPR012341">
    <property type="entry name" value="6hp_glycosidase-like_sf"/>
</dbReference>
<evidence type="ECO:0000259" key="10">
    <source>
        <dbReference type="Pfam" id="PF02927"/>
    </source>
</evidence>
<evidence type="ECO:0000256" key="5">
    <source>
        <dbReference type="ARBA" id="ARBA00023326"/>
    </source>
</evidence>
<evidence type="ECO:0000256" key="6">
    <source>
        <dbReference type="PROSITE-ProRule" id="PRU10059"/>
    </source>
</evidence>
<dbReference type="SUPFAM" id="SSF81296">
    <property type="entry name" value="E set domains"/>
    <property type="match status" value="1"/>
</dbReference>
<dbReference type="InterPro" id="IPR014756">
    <property type="entry name" value="Ig_E-set"/>
</dbReference>
<protein>
    <recommendedName>
        <fullName evidence="8">Endoglucanase</fullName>
        <ecNumber evidence="8">3.2.1.4</ecNumber>
    </recommendedName>
</protein>
<feature type="domain" description="Glycoside hydrolase family 9" evidence="9">
    <location>
        <begin position="122"/>
        <end position="611"/>
    </location>
</feature>
<evidence type="ECO:0000256" key="7">
    <source>
        <dbReference type="PROSITE-ProRule" id="PRU10060"/>
    </source>
</evidence>
<keyword evidence="4 6" id="KW-0326">Glycosidase</keyword>
<gene>
    <name evidence="11" type="primary">celK</name>
    <name evidence="11" type="ORF">NCTC11166_01236</name>
</gene>
<dbReference type="EC" id="3.2.1.4" evidence="8"/>
<evidence type="ECO:0000256" key="3">
    <source>
        <dbReference type="ARBA" id="ARBA00023277"/>
    </source>
</evidence>
<dbReference type="InterPro" id="IPR033126">
    <property type="entry name" value="Glyco_hydro_9_Asp/Glu_AS"/>
</dbReference>
<reference evidence="11 12" key="1">
    <citation type="submission" date="2018-06" db="EMBL/GenBank/DDBJ databases">
        <authorList>
            <consortium name="Pathogen Informatics"/>
            <person name="Doyle S."/>
        </authorList>
    </citation>
    <scope>NUCLEOTIDE SEQUENCE [LARGE SCALE GENOMIC DNA]</scope>
    <source>
        <strain evidence="11 12">NCTC11166</strain>
    </source>
</reference>
<dbReference type="PROSITE" id="PS00592">
    <property type="entry name" value="GH9_2"/>
    <property type="match status" value="1"/>
</dbReference>
<evidence type="ECO:0000313" key="12">
    <source>
        <dbReference type="Proteomes" id="UP000251186"/>
    </source>
</evidence>
<accession>A0A2X1B7Z5</accession>
<evidence type="ECO:0000256" key="2">
    <source>
        <dbReference type="ARBA" id="ARBA00022801"/>
    </source>
</evidence>
<dbReference type="PROSITE" id="PS00698">
    <property type="entry name" value="GH9_3"/>
    <property type="match status" value="1"/>
</dbReference>
<dbReference type="GO" id="GO:0030245">
    <property type="term" value="P:cellulose catabolic process"/>
    <property type="evidence" value="ECO:0007669"/>
    <property type="project" value="UniProtKB-KW"/>
</dbReference>
<dbReference type="EMBL" id="UAQP01000005">
    <property type="protein sequence ID" value="SPU52957.1"/>
    <property type="molecule type" value="Genomic_DNA"/>
</dbReference>
<dbReference type="InterPro" id="IPR004197">
    <property type="entry name" value="Cellulase_Ig-like"/>
</dbReference>
<dbReference type="InterPro" id="IPR008928">
    <property type="entry name" value="6-hairpin_glycosidase_sf"/>
</dbReference>
<dbReference type="InterPro" id="IPR001701">
    <property type="entry name" value="Glyco_hydro_9"/>
</dbReference>
<dbReference type="CDD" id="cd02850">
    <property type="entry name" value="E_set_Cellulase_N"/>
    <property type="match status" value="1"/>
</dbReference>
<feature type="chain" id="PRO_5015799250" description="Endoglucanase" evidence="8">
    <location>
        <begin position="24"/>
        <end position="618"/>
    </location>
</feature>
<dbReference type="Pfam" id="PF00759">
    <property type="entry name" value="Glyco_hydro_9"/>
    <property type="match status" value="1"/>
</dbReference>
<dbReference type="Gene3D" id="2.60.40.10">
    <property type="entry name" value="Immunoglobulins"/>
    <property type="match status" value="1"/>
</dbReference>
<comment type="similarity">
    <text evidence="1 6 8">Belongs to the glycosyl hydrolase 9 (cellulase E) family.</text>
</comment>
<keyword evidence="8" id="KW-0732">Signal</keyword>
<evidence type="ECO:0000259" key="9">
    <source>
        <dbReference type="Pfam" id="PF00759"/>
    </source>
</evidence>
<dbReference type="InterPro" id="IPR018221">
    <property type="entry name" value="Glyco_hydro_9_His_AS"/>
</dbReference>
<dbReference type="Pfam" id="PF02927">
    <property type="entry name" value="CelD_N"/>
    <property type="match status" value="1"/>
</dbReference>
<dbReference type="RefSeq" id="WP_220116485.1">
    <property type="nucleotide sequence ID" value="NZ_UAQP01000005.1"/>
</dbReference>
<comment type="catalytic activity">
    <reaction evidence="8">
        <text>Endohydrolysis of (1-&gt;4)-beta-D-glucosidic linkages in cellulose, lichenin and cereal beta-D-glucans.</text>
        <dbReference type="EC" id="3.2.1.4"/>
    </reaction>
</comment>